<keyword evidence="3" id="KW-1185">Reference proteome</keyword>
<feature type="compositionally biased region" description="Low complexity" evidence="1">
    <location>
        <begin position="468"/>
        <end position="485"/>
    </location>
</feature>
<feature type="compositionally biased region" description="Basic and acidic residues" evidence="1">
    <location>
        <begin position="429"/>
        <end position="440"/>
    </location>
</feature>
<evidence type="ECO:0000313" key="2">
    <source>
        <dbReference type="EMBL" id="PUZ60318.1"/>
    </source>
</evidence>
<dbReference type="PANTHER" id="PTHR33700:SF3">
    <property type="entry name" value="OS06G0554300 PROTEIN"/>
    <property type="match status" value="1"/>
</dbReference>
<name>A0A2T7DXL3_9POAL</name>
<proteinExistence type="predicted"/>
<dbReference type="Proteomes" id="UP000244336">
    <property type="component" value="Chromosome 4"/>
</dbReference>
<organism evidence="2 3">
    <name type="scientific">Panicum hallii var. hallii</name>
    <dbReference type="NCBI Taxonomy" id="1504633"/>
    <lineage>
        <taxon>Eukaryota</taxon>
        <taxon>Viridiplantae</taxon>
        <taxon>Streptophyta</taxon>
        <taxon>Embryophyta</taxon>
        <taxon>Tracheophyta</taxon>
        <taxon>Spermatophyta</taxon>
        <taxon>Magnoliopsida</taxon>
        <taxon>Liliopsida</taxon>
        <taxon>Poales</taxon>
        <taxon>Poaceae</taxon>
        <taxon>PACMAD clade</taxon>
        <taxon>Panicoideae</taxon>
        <taxon>Panicodae</taxon>
        <taxon>Paniceae</taxon>
        <taxon>Panicinae</taxon>
        <taxon>Panicum</taxon>
        <taxon>Panicum sect. Panicum</taxon>
    </lineage>
</organism>
<gene>
    <name evidence="2" type="ORF">GQ55_4G114100</name>
</gene>
<feature type="region of interest" description="Disordered" evidence="1">
    <location>
        <begin position="185"/>
        <end position="204"/>
    </location>
</feature>
<feature type="region of interest" description="Disordered" evidence="1">
    <location>
        <begin position="1"/>
        <end position="170"/>
    </location>
</feature>
<evidence type="ECO:0000313" key="3">
    <source>
        <dbReference type="Proteomes" id="UP000244336"/>
    </source>
</evidence>
<feature type="region of interest" description="Disordered" evidence="1">
    <location>
        <begin position="241"/>
        <end position="638"/>
    </location>
</feature>
<feature type="compositionally biased region" description="Basic residues" evidence="1">
    <location>
        <begin position="84"/>
        <end position="95"/>
    </location>
</feature>
<feature type="compositionally biased region" description="Low complexity" evidence="1">
    <location>
        <begin position="572"/>
        <end position="584"/>
    </location>
</feature>
<accession>A0A2T7DXL3</accession>
<dbReference type="Gramene" id="PUZ60318">
    <property type="protein sequence ID" value="PUZ60318"/>
    <property type="gene ID" value="GQ55_4G114100"/>
</dbReference>
<dbReference type="OrthoDB" id="775386at2759"/>
<feature type="compositionally biased region" description="Polar residues" evidence="1">
    <location>
        <begin position="322"/>
        <end position="335"/>
    </location>
</feature>
<feature type="compositionally biased region" description="Polar residues" evidence="1">
    <location>
        <begin position="629"/>
        <end position="638"/>
    </location>
</feature>
<reference evidence="2 3" key="1">
    <citation type="submission" date="2018-04" db="EMBL/GenBank/DDBJ databases">
        <title>WGS assembly of Panicum hallii var. hallii HAL2.</title>
        <authorList>
            <person name="Lovell J."/>
            <person name="Jenkins J."/>
            <person name="Lowry D."/>
            <person name="Mamidi S."/>
            <person name="Sreedasyam A."/>
            <person name="Weng X."/>
            <person name="Barry K."/>
            <person name="Bonette J."/>
            <person name="Campitelli B."/>
            <person name="Daum C."/>
            <person name="Gordon S."/>
            <person name="Gould B."/>
            <person name="Lipzen A."/>
            <person name="MacQueen A."/>
            <person name="Palacio-Mejia J."/>
            <person name="Plott C."/>
            <person name="Shakirov E."/>
            <person name="Shu S."/>
            <person name="Yoshinaga Y."/>
            <person name="Zane M."/>
            <person name="Rokhsar D."/>
            <person name="Grimwood J."/>
            <person name="Schmutz J."/>
            <person name="Juenger T."/>
        </authorList>
    </citation>
    <scope>NUCLEOTIDE SEQUENCE [LARGE SCALE GENOMIC DNA]</scope>
    <source>
        <strain evidence="3">cv. HAL2</strain>
    </source>
</reference>
<feature type="compositionally biased region" description="Basic and acidic residues" evidence="1">
    <location>
        <begin position="279"/>
        <end position="320"/>
    </location>
</feature>
<dbReference type="EMBL" id="CM009752">
    <property type="protein sequence ID" value="PUZ60318.1"/>
    <property type="molecule type" value="Genomic_DNA"/>
</dbReference>
<feature type="compositionally biased region" description="Basic and acidic residues" evidence="1">
    <location>
        <begin position="518"/>
        <end position="532"/>
    </location>
</feature>
<feature type="compositionally biased region" description="Basic and acidic residues" evidence="1">
    <location>
        <begin position="341"/>
        <end position="368"/>
    </location>
</feature>
<sequence>MVATPVSDAEQSVSRDESAYGARRWAPALDLAPPPAASRAQLPTQAASRQGRTRPRARNPRRDHDAPGPDRGGRERITSGRARNQPRRQRAPPRGKSKERNEKLKGSGKNPPPASPPRRSRPRSTHPRSQPPTPSVVIHQRTGPPRSLARPPPSCCRTASRTTPAAEGSAPLAASLQLQLPAGNPAPAGVNMLHHSNSRNQRNRGSRIKTLLQATLLVGVIFWLLYQVKHSYDKKNEYLDDAEDQPAHNDRSMFQGRKEKAGSYSDSNVEVVGEPEEGAVDHHSDTFDHNEKGGEIVFDKDSTDLHGDDKRNTELPEAEKGQVNSADGNTEAHSNNSEDETTGHAEENKHDTESNSDAEGKSEVHSTGDDMSQNNQAQEESTGETSGTSHDEVVQGDESTSASGNGSDGEEGEKKETVGTQTGSESLPDDTKTETSDDHSTGSLPDETGNIPSLHTENSQNDSSENQGGEASTTSGSSEHGTGEAVHIETGLEGESATASSGTGSGDDKGSSSDNTSAEEKTGTASDDDGKGAETGTSNEAPNSLNNSAATDQAANTEAENSQGGSSGEGVNGSSEETSNNSDGATETSSNGGQVDPKIETSTSTNDEHNESQGGDGGSGSSDSNGSGPEQTGKTESQ</sequence>
<feature type="compositionally biased region" description="Polar residues" evidence="1">
    <location>
        <begin position="369"/>
        <end position="388"/>
    </location>
</feature>
<feature type="compositionally biased region" description="Basic and acidic residues" evidence="1">
    <location>
        <begin position="60"/>
        <end position="78"/>
    </location>
</feature>
<dbReference type="STRING" id="1504633.A0A2T7DXL3"/>
<dbReference type="PANTHER" id="PTHR33700">
    <property type="entry name" value="MYB-LIKE PROTEIN X"/>
    <property type="match status" value="1"/>
</dbReference>
<feature type="compositionally biased region" description="Basic and acidic residues" evidence="1">
    <location>
        <begin position="96"/>
        <end position="105"/>
    </location>
</feature>
<evidence type="ECO:0000256" key="1">
    <source>
        <dbReference type="SAM" id="MobiDB-lite"/>
    </source>
</evidence>
<dbReference type="AlphaFoldDB" id="A0A2T7DXL3"/>
<feature type="compositionally biased region" description="Polar residues" evidence="1">
    <location>
        <begin position="535"/>
        <end position="559"/>
    </location>
</feature>
<protein>
    <submittedName>
        <fullName evidence="2">Uncharacterized protein</fullName>
    </submittedName>
</protein>
<feature type="compositionally biased region" description="Polar residues" evidence="1">
    <location>
        <begin position="450"/>
        <end position="467"/>
    </location>
</feature>
<feature type="compositionally biased region" description="Low complexity" evidence="1">
    <location>
        <begin position="22"/>
        <end position="31"/>
    </location>
</feature>
<feature type="compositionally biased region" description="Basic and acidic residues" evidence="1">
    <location>
        <begin position="245"/>
        <end position="261"/>
    </location>
</feature>